<dbReference type="EMBL" id="UINC01102925">
    <property type="protein sequence ID" value="SVC64918.1"/>
    <property type="molecule type" value="Genomic_DNA"/>
</dbReference>
<dbReference type="GO" id="GO:0015627">
    <property type="term" value="C:type II protein secretion system complex"/>
    <property type="evidence" value="ECO:0007669"/>
    <property type="project" value="InterPro"/>
</dbReference>
<dbReference type="NCBIfam" id="TIGR01711">
    <property type="entry name" value="gspJ"/>
    <property type="match status" value="1"/>
</dbReference>
<dbReference type="PANTHER" id="PTHR39583">
    <property type="entry name" value="TYPE II SECRETION SYSTEM PROTEIN J-RELATED"/>
    <property type="match status" value="1"/>
</dbReference>
<gene>
    <name evidence="8" type="ORF">METZ01_LOCUS317772</name>
</gene>
<reference evidence="8" key="1">
    <citation type="submission" date="2018-05" db="EMBL/GenBank/DDBJ databases">
        <authorList>
            <person name="Lanie J.A."/>
            <person name="Ng W.-L."/>
            <person name="Kazmierczak K.M."/>
            <person name="Andrzejewski T.M."/>
            <person name="Davidsen T.M."/>
            <person name="Wayne K.J."/>
            <person name="Tettelin H."/>
            <person name="Glass J.I."/>
            <person name="Rusch D."/>
            <person name="Podicherti R."/>
            <person name="Tsui H.-C.T."/>
            <person name="Winkler M.E."/>
        </authorList>
    </citation>
    <scope>NUCLEOTIDE SEQUENCE</scope>
</reference>
<dbReference type="GO" id="GO:0015628">
    <property type="term" value="P:protein secretion by the type II secretion system"/>
    <property type="evidence" value="ECO:0007669"/>
    <property type="project" value="InterPro"/>
</dbReference>
<evidence type="ECO:0000256" key="2">
    <source>
        <dbReference type="ARBA" id="ARBA00022475"/>
    </source>
</evidence>
<evidence type="ECO:0000256" key="1">
    <source>
        <dbReference type="ARBA" id="ARBA00004377"/>
    </source>
</evidence>
<comment type="subcellular location">
    <subcellularLocation>
        <location evidence="1">Cell inner membrane</location>
        <topology evidence="1">Single-pass membrane protein</topology>
    </subcellularLocation>
</comment>
<keyword evidence="3" id="KW-0488">Methylation</keyword>
<dbReference type="Gene3D" id="3.10.610.10">
    <property type="entry name" value="GSPII I/J protein-like"/>
    <property type="match status" value="1"/>
</dbReference>
<dbReference type="AlphaFoldDB" id="A0A382NWP1"/>
<organism evidence="8">
    <name type="scientific">marine metagenome</name>
    <dbReference type="NCBI Taxonomy" id="408172"/>
    <lineage>
        <taxon>unclassified sequences</taxon>
        <taxon>metagenomes</taxon>
        <taxon>ecological metagenomes</taxon>
    </lineage>
</organism>
<dbReference type="SUPFAM" id="SSF54523">
    <property type="entry name" value="Pili subunits"/>
    <property type="match status" value="1"/>
</dbReference>
<name>A0A382NWP1_9ZZZZ</name>
<evidence type="ECO:0000256" key="3">
    <source>
        <dbReference type="ARBA" id="ARBA00022481"/>
    </source>
</evidence>
<dbReference type="InterPro" id="IPR051621">
    <property type="entry name" value="T2SS_protein_J"/>
</dbReference>
<evidence type="ECO:0008006" key="9">
    <source>
        <dbReference type="Google" id="ProtNLM"/>
    </source>
</evidence>
<evidence type="ECO:0000256" key="5">
    <source>
        <dbReference type="ARBA" id="ARBA00022692"/>
    </source>
</evidence>
<evidence type="ECO:0000313" key="8">
    <source>
        <dbReference type="EMBL" id="SVC64918.1"/>
    </source>
</evidence>
<keyword evidence="4" id="KW-0997">Cell inner membrane</keyword>
<accession>A0A382NWP1</accession>
<keyword evidence="2" id="KW-1003">Cell membrane</keyword>
<dbReference type="GO" id="GO:0005886">
    <property type="term" value="C:plasma membrane"/>
    <property type="evidence" value="ECO:0007669"/>
    <property type="project" value="UniProtKB-SubCell"/>
</dbReference>
<keyword evidence="5" id="KW-0812">Transmembrane</keyword>
<keyword evidence="6" id="KW-1133">Transmembrane helix</keyword>
<dbReference type="PANTHER" id="PTHR39583:SF2">
    <property type="entry name" value="TYPE II SECRETION SYSTEM PROTEIN J"/>
    <property type="match status" value="1"/>
</dbReference>
<dbReference type="InterPro" id="IPR010055">
    <property type="entry name" value="T2SS_protein-GspJ"/>
</dbReference>
<keyword evidence="7" id="KW-0472">Membrane</keyword>
<dbReference type="Pfam" id="PF11612">
    <property type="entry name" value="T2SSJ"/>
    <property type="match status" value="1"/>
</dbReference>
<dbReference type="Gene3D" id="2.10.70.20">
    <property type="entry name" value="gspk-gspi-gspj complex like domains"/>
    <property type="match status" value="1"/>
</dbReference>
<evidence type="ECO:0000256" key="4">
    <source>
        <dbReference type="ARBA" id="ARBA00022519"/>
    </source>
</evidence>
<proteinExistence type="predicted"/>
<evidence type="ECO:0000256" key="7">
    <source>
        <dbReference type="ARBA" id="ARBA00023136"/>
    </source>
</evidence>
<sequence length="187" mass="21193">MAIFAVLAAFCYGTLSQTLLSAEILNNRMDRLQALQRTIRMLTDDLQQLAPRPIRDELGDNLRPALDTGFQSGFALELTRGGWSNPVVLPRSTLQRVGYRIEEEELVRYHWYALDRTLNSDPVSLSLLGGVEAIEFRFLVGEEEFSDQWPPPDRAPEASVRERPRGVEVTLLLADEGEIRRLIEVTP</sequence>
<protein>
    <recommendedName>
        <fullName evidence="9">General secretion pathway protein GspJ</fullName>
    </recommendedName>
</protein>
<evidence type="ECO:0000256" key="6">
    <source>
        <dbReference type="ARBA" id="ARBA00022989"/>
    </source>
</evidence>
<dbReference type="InterPro" id="IPR045584">
    <property type="entry name" value="Pilin-like"/>
</dbReference>